<dbReference type="Proteomes" id="UP000663842">
    <property type="component" value="Unassembled WGS sequence"/>
</dbReference>
<gene>
    <name evidence="2" type="ORF">UXM345_LOCUS36520</name>
    <name evidence="1" type="ORF">XDN619_LOCUS15178</name>
</gene>
<proteinExistence type="predicted"/>
<dbReference type="AlphaFoldDB" id="A0A820LRC6"/>
<dbReference type="EMBL" id="CAJOBF010017337">
    <property type="protein sequence ID" value="CAF4361621.1"/>
    <property type="molecule type" value="Genomic_DNA"/>
</dbReference>
<protein>
    <submittedName>
        <fullName evidence="2">Uncharacterized protein</fullName>
    </submittedName>
</protein>
<reference evidence="2" key="1">
    <citation type="submission" date="2021-02" db="EMBL/GenBank/DDBJ databases">
        <authorList>
            <person name="Nowell W R."/>
        </authorList>
    </citation>
    <scope>NUCLEOTIDE SEQUENCE</scope>
</reference>
<organism evidence="2 3">
    <name type="scientific">Rotaria magnacalcarata</name>
    <dbReference type="NCBI Taxonomy" id="392030"/>
    <lineage>
        <taxon>Eukaryota</taxon>
        <taxon>Metazoa</taxon>
        <taxon>Spiralia</taxon>
        <taxon>Gnathifera</taxon>
        <taxon>Rotifera</taxon>
        <taxon>Eurotatoria</taxon>
        <taxon>Bdelloidea</taxon>
        <taxon>Philodinida</taxon>
        <taxon>Philodinidae</taxon>
        <taxon>Rotaria</taxon>
    </lineage>
</organism>
<sequence>NLPRRVIVGLLDHAGTDGAYDKHPVEFRPYDLTSINAFVNGMPVGKEYDCKFELATSTRFNMCARAYASLYGTASPLGTGHGISIDDYAQDGYTLFGFDLSPDANPDGCDYLNPIQTGTFSIRMTFGTLTPRTLNLFIYAEHTGLIEIDKTRSIINNV</sequence>
<dbReference type="Proteomes" id="UP000663887">
    <property type="component" value="Unassembled WGS sequence"/>
</dbReference>
<evidence type="ECO:0000313" key="1">
    <source>
        <dbReference type="EMBL" id="CAF2083401.1"/>
    </source>
</evidence>
<accession>A0A820LRC6</accession>
<dbReference type="EMBL" id="CAJNRG010006202">
    <property type="protein sequence ID" value="CAF2083401.1"/>
    <property type="molecule type" value="Genomic_DNA"/>
</dbReference>
<feature type="non-terminal residue" evidence="2">
    <location>
        <position position="1"/>
    </location>
</feature>
<name>A0A820LRC6_9BILA</name>
<comment type="caution">
    <text evidence="2">The sequence shown here is derived from an EMBL/GenBank/DDBJ whole genome shotgun (WGS) entry which is preliminary data.</text>
</comment>
<evidence type="ECO:0000313" key="2">
    <source>
        <dbReference type="EMBL" id="CAF4361621.1"/>
    </source>
</evidence>
<evidence type="ECO:0000313" key="3">
    <source>
        <dbReference type="Proteomes" id="UP000663842"/>
    </source>
</evidence>